<dbReference type="GO" id="GO:0005737">
    <property type="term" value="C:cytoplasm"/>
    <property type="evidence" value="ECO:0007669"/>
    <property type="project" value="UniProtKB-SubCell"/>
</dbReference>
<evidence type="ECO:0000256" key="3">
    <source>
        <dbReference type="ARBA" id="ARBA00004947"/>
    </source>
</evidence>
<gene>
    <name evidence="10" type="primary">galT</name>
    <name evidence="13" type="ORF">IV80_GL001838</name>
</gene>
<dbReference type="NCBIfam" id="NF003630">
    <property type="entry name" value="PRK05270.1-3"/>
    <property type="match status" value="1"/>
</dbReference>
<keyword evidence="8 10" id="KW-0299">Galactose metabolism</keyword>
<evidence type="ECO:0000313" key="13">
    <source>
        <dbReference type="EMBL" id="KRN65557.1"/>
    </source>
</evidence>
<feature type="domain" description="Galactose-1-phosphate uridyl transferase C-terminal" evidence="12">
    <location>
        <begin position="246"/>
        <end position="439"/>
    </location>
</feature>
<keyword evidence="9 10" id="KW-0119">Carbohydrate metabolism</keyword>
<dbReference type="InterPro" id="IPR005850">
    <property type="entry name" value="GalP_Utransf_C"/>
</dbReference>
<dbReference type="PANTHER" id="PTHR39191:SF1">
    <property type="entry name" value="DUF4922 DOMAIN-CONTAINING PROTEIN"/>
    <property type="match status" value="1"/>
</dbReference>
<dbReference type="InterPro" id="IPR000766">
    <property type="entry name" value="GalP_uridyl_Trfase_II"/>
</dbReference>
<proteinExistence type="inferred from homology"/>
<accession>A0A0R2IS21</accession>
<dbReference type="EMBL" id="JQBR01000008">
    <property type="protein sequence ID" value="KRN65557.1"/>
    <property type="molecule type" value="Genomic_DNA"/>
</dbReference>
<evidence type="ECO:0000256" key="6">
    <source>
        <dbReference type="ARBA" id="ARBA00022679"/>
    </source>
</evidence>
<dbReference type="Pfam" id="PF01087">
    <property type="entry name" value="GalP_UDP_transf"/>
    <property type="match status" value="1"/>
</dbReference>
<evidence type="ECO:0000256" key="2">
    <source>
        <dbReference type="ARBA" id="ARBA00004496"/>
    </source>
</evidence>
<evidence type="ECO:0000256" key="4">
    <source>
        <dbReference type="ARBA" id="ARBA00008706"/>
    </source>
</evidence>
<dbReference type="RefSeq" id="WP_057751759.1">
    <property type="nucleotide sequence ID" value="NZ_BJVH01000008.1"/>
</dbReference>
<dbReference type="PROSITE" id="PS01163">
    <property type="entry name" value="GAL_P_UDP_TRANSF_II"/>
    <property type="match status" value="1"/>
</dbReference>
<dbReference type="Proteomes" id="UP000051568">
    <property type="component" value="Unassembled WGS sequence"/>
</dbReference>
<evidence type="ECO:0000256" key="10">
    <source>
        <dbReference type="HAMAP-Rule" id="MF_00571"/>
    </source>
</evidence>
<evidence type="ECO:0000256" key="5">
    <source>
        <dbReference type="ARBA" id="ARBA00022490"/>
    </source>
</evidence>
<evidence type="ECO:0000259" key="11">
    <source>
        <dbReference type="Pfam" id="PF01087"/>
    </source>
</evidence>
<comment type="pathway">
    <text evidence="3 10">Carbohydrate metabolism; galactose metabolism.</text>
</comment>
<dbReference type="EC" id="2.7.7.12" evidence="10"/>
<dbReference type="InterPro" id="IPR005849">
    <property type="entry name" value="GalP_Utransf_N"/>
</dbReference>
<dbReference type="NCBIfam" id="NF003629">
    <property type="entry name" value="PRK05270.1-2"/>
    <property type="match status" value="1"/>
</dbReference>
<comment type="subcellular location">
    <subcellularLocation>
        <location evidence="2 10">Cytoplasm</location>
    </subcellularLocation>
</comment>
<evidence type="ECO:0000256" key="9">
    <source>
        <dbReference type="ARBA" id="ARBA00023277"/>
    </source>
</evidence>
<organism evidence="13 14">
    <name type="scientific">Pediococcus cellicola</name>
    <dbReference type="NCBI Taxonomy" id="319652"/>
    <lineage>
        <taxon>Bacteria</taxon>
        <taxon>Bacillati</taxon>
        <taxon>Bacillota</taxon>
        <taxon>Bacilli</taxon>
        <taxon>Lactobacillales</taxon>
        <taxon>Lactobacillaceae</taxon>
        <taxon>Pediococcus</taxon>
    </lineage>
</organism>
<feature type="domain" description="Galactose-1-phosphate uridyl transferase N-terminal" evidence="11">
    <location>
        <begin position="22"/>
        <end position="230"/>
    </location>
</feature>
<dbReference type="Pfam" id="PF02744">
    <property type="entry name" value="GalP_UDP_tr_C"/>
    <property type="match status" value="1"/>
</dbReference>
<dbReference type="NCBIfam" id="TIGR01239">
    <property type="entry name" value="galT_2"/>
    <property type="match status" value="1"/>
</dbReference>
<dbReference type="STRING" id="319652.IV80_GL001838"/>
<evidence type="ECO:0000256" key="1">
    <source>
        <dbReference type="ARBA" id="ARBA00001107"/>
    </source>
</evidence>
<dbReference type="UniPathway" id="UPA00214"/>
<dbReference type="PANTHER" id="PTHR39191">
    <property type="entry name" value="GALACTOSE-1-PHOSPHATE URIDYLYLTRANSFERASE"/>
    <property type="match status" value="1"/>
</dbReference>
<dbReference type="InterPro" id="IPR023425">
    <property type="entry name" value="GalP_uridyl_Trfase_II_CS"/>
</dbReference>
<dbReference type="PATRIC" id="fig|319652.3.peg.1865"/>
<comment type="catalytic activity">
    <reaction evidence="1 10">
        <text>alpha-D-galactose 1-phosphate + UDP-alpha-D-glucose = alpha-D-glucose 1-phosphate + UDP-alpha-D-galactose</text>
        <dbReference type="Rhea" id="RHEA:13989"/>
        <dbReference type="ChEBI" id="CHEBI:58336"/>
        <dbReference type="ChEBI" id="CHEBI:58601"/>
        <dbReference type="ChEBI" id="CHEBI:58885"/>
        <dbReference type="ChEBI" id="CHEBI:66914"/>
        <dbReference type="EC" id="2.7.7.12"/>
    </reaction>
</comment>
<evidence type="ECO:0000313" key="14">
    <source>
        <dbReference type="Proteomes" id="UP000051568"/>
    </source>
</evidence>
<name>A0A0R2IS21_9LACO</name>
<dbReference type="GO" id="GO:0008108">
    <property type="term" value="F:UDP-glucose:hexose-1-phosphate uridylyltransferase activity"/>
    <property type="evidence" value="ECO:0007669"/>
    <property type="project" value="UniProtKB-UniRule"/>
</dbReference>
<keyword evidence="7 10" id="KW-0548">Nucleotidyltransferase</keyword>
<dbReference type="GO" id="GO:0006012">
    <property type="term" value="P:galactose metabolic process"/>
    <property type="evidence" value="ECO:0007669"/>
    <property type="project" value="UniProtKB-UniRule"/>
</dbReference>
<evidence type="ECO:0000256" key="8">
    <source>
        <dbReference type="ARBA" id="ARBA00023144"/>
    </source>
</evidence>
<dbReference type="NCBIfam" id="NF003633">
    <property type="entry name" value="PRK05270.2-2"/>
    <property type="match status" value="1"/>
</dbReference>
<keyword evidence="6 10" id="KW-0808">Transferase</keyword>
<dbReference type="OrthoDB" id="2293at2"/>
<reference evidence="13 14" key="1">
    <citation type="journal article" date="2015" name="Genome Announc.">
        <title>Expanding the biotechnology potential of lactobacilli through comparative genomics of 213 strains and associated genera.</title>
        <authorList>
            <person name="Sun Z."/>
            <person name="Harris H.M."/>
            <person name="McCann A."/>
            <person name="Guo C."/>
            <person name="Argimon S."/>
            <person name="Zhang W."/>
            <person name="Yang X."/>
            <person name="Jeffery I.B."/>
            <person name="Cooney J.C."/>
            <person name="Kagawa T.F."/>
            <person name="Liu W."/>
            <person name="Song Y."/>
            <person name="Salvetti E."/>
            <person name="Wrobel A."/>
            <person name="Rasinkangas P."/>
            <person name="Parkhill J."/>
            <person name="Rea M.C."/>
            <person name="O'Sullivan O."/>
            <person name="Ritari J."/>
            <person name="Douillard F.P."/>
            <person name="Paul Ross R."/>
            <person name="Yang R."/>
            <person name="Briner A.E."/>
            <person name="Felis G.E."/>
            <person name="de Vos W.M."/>
            <person name="Barrangou R."/>
            <person name="Klaenhammer T.R."/>
            <person name="Caufield P.W."/>
            <person name="Cui Y."/>
            <person name="Zhang H."/>
            <person name="O'Toole P.W."/>
        </authorList>
    </citation>
    <scope>NUCLEOTIDE SEQUENCE [LARGE SCALE GENOMIC DNA]</scope>
    <source>
        <strain evidence="13 14">DSM 17757</strain>
    </source>
</reference>
<keyword evidence="5 10" id="KW-0963">Cytoplasm</keyword>
<comment type="similarity">
    <text evidence="4 10">Belongs to the galactose-1-phosphate uridylyltransferase type 2 family.</text>
</comment>
<evidence type="ECO:0000256" key="7">
    <source>
        <dbReference type="ARBA" id="ARBA00022695"/>
    </source>
</evidence>
<protein>
    <recommendedName>
        <fullName evidence="10">Galactose-1-phosphate uridylyltransferase</fullName>
        <shortName evidence="10">Gal-1-P uridylyltransferase</shortName>
        <ecNumber evidence="10">2.7.7.12</ecNumber>
    </recommendedName>
    <alternativeName>
        <fullName evidence="10">UDP-glucose--hexose-1-phosphate uridylyltransferase</fullName>
    </alternativeName>
</protein>
<keyword evidence="14" id="KW-1185">Reference proteome</keyword>
<dbReference type="AlphaFoldDB" id="A0A0R2IS21"/>
<sequence>MEDEQSTGLVSQFVTEIIKHGTYHELDRRYLINRIFALVGEQPLAEQPAKQNLLQIHDLLIEMAIQNHKIQDNPTEREILGADLMDFLTPTPYAVNAKFWDLYQHSAQKATNYFYELSRENDYIKTRAIAKNIEFPVTTDYGDLEITINLSKPEKDPRAIALAQTTASTTYPKCQLCLENEGYEGRVGYPARGNHRLIRLQLDGETWGFQYSPYAYFSEHCIFISDQHRPMHIDRATFQNLVAITKLFPDYFVGSNADLPIVGGSMLSHDHYQGGKHDFPMAKAPIERPFELIGFANVQAGIVKWPMSVIRLTSDSETDLIDAATHILQVWQHYDDVKRDIRHATDGQLHHTITPIVRQRQGQLEMDLVLRDNQTTKKYPDGIFHPHKDVQHIKKENIGLIEVMGRAILPARLKTELQEVARYLLGQPNAMKAYHQTWADQLKQQEITPENVHEVISQAVGHVFLRVLEDAGVFKRTEDGRTGFQAFIQTVNQQ</sequence>
<dbReference type="HAMAP" id="MF_00571">
    <property type="entry name" value="GalP_UDP_trans"/>
    <property type="match status" value="1"/>
</dbReference>
<dbReference type="NCBIfam" id="NF003631">
    <property type="entry name" value="PRK05270.1-5"/>
    <property type="match status" value="1"/>
</dbReference>
<dbReference type="PIRSF" id="PIRSF006005">
    <property type="entry name" value="GalT_BS"/>
    <property type="match status" value="1"/>
</dbReference>
<comment type="caution">
    <text evidence="13">The sequence shown here is derived from an EMBL/GenBank/DDBJ whole genome shotgun (WGS) entry which is preliminary data.</text>
</comment>
<evidence type="ECO:0000259" key="12">
    <source>
        <dbReference type="Pfam" id="PF02744"/>
    </source>
</evidence>